<proteinExistence type="predicted"/>
<comment type="caution">
    <text evidence="1">The sequence shown here is derived from an EMBL/GenBank/DDBJ whole genome shotgun (WGS) entry which is preliminary data.</text>
</comment>
<dbReference type="InterPro" id="IPR032675">
    <property type="entry name" value="LRR_dom_sf"/>
</dbReference>
<reference evidence="1" key="1">
    <citation type="submission" date="2020-11" db="EMBL/GenBank/DDBJ databases">
        <authorList>
            <consortium name="DOE Joint Genome Institute"/>
            <person name="Ahrendt S."/>
            <person name="Riley R."/>
            <person name="Andreopoulos W."/>
            <person name="Labutti K."/>
            <person name="Pangilinan J."/>
            <person name="Ruiz-Duenas F.J."/>
            <person name="Barrasa J.M."/>
            <person name="Sanchez-Garcia M."/>
            <person name="Camarero S."/>
            <person name="Miyauchi S."/>
            <person name="Serrano A."/>
            <person name="Linde D."/>
            <person name="Babiker R."/>
            <person name="Drula E."/>
            <person name="Ayuso-Fernandez I."/>
            <person name="Pacheco R."/>
            <person name="Padilla G."/>
            <person name="Ferreira P."/>
            <person name="Barriuso J."/>
            <person name="Kellner H."/>
            <person name="Castanera R."/>
            <person name="Alfaro M."/>
            <person name="Ramirez L."/>
            <person name="Pisabarro A.G."/>
            <person name="Kuo A."/>
            <person name="Tritt A."/>
            <person name="Lipzen A."/>
            <person name="He G."/>
            <person name="Yan M."/>
            <person name="Ng V."/>
            <person name="Cullen D."/>
            <person name="Martin F."/>
            <person name="Rosso M.-N."/>
            <person name="Henrissat B."/>
            <person name="Hibbett D."/>
            <person name="Martinez A.T."/>
            <person name="Grigoriev I.V."/>
        </authorList>
    </citation>
    <scope>NUCLEOTIDE SEQUENCE</scope>
    <source>
        <strain evidence="1">AH 40177</strain>
    </source>
</reference>
<evidence type="ECO:0000313" key="2">
    <source>
        <dbReference type="Proteomes" id="UP000772434"/>
    </source>
</evidence>
<dbReference type="AlphaFoldDB" id="A0A9P5UGV8"/>
<gene>
    <name evidence="1" type="ORF">BDP27DRAFT_1310436</name>
</gene>
<name>A0A9P5UGV8_9AGAR</name>
<accession>A0A9P5UGV8</accession>
<evidence type="ECO:0000313" key="1">
    <source>
        <dbReference type="EMBL" id="KAF9077928.1"/>
    </source>
</evidence>
<dbReference type="Gene3D" id="3.80.10.10">
    <property type="entry name" value="Ribonuclease Inhibitor"/>
    <property type="match status" value="1"/>
</dbReference>
<dbReference type="Proteomes" id="UP000772434">
    <property type="component" value="Unassembled WGS sequence"/>
</dbReference>
<sequence>MGNICEAFPAFACRIRSLEVRIPMRHFEPFVHLPKSSFPWLEKLVLRFRDQHPFHVSEKLKSKYPHGIEIFSGSHQLKHVEFDEIGGDSLLKTILFPRDAVTTLMVGATSHLGTQFTGLYFDALRSMNKLVDCTIQFPGKQSDISSHADQPINLPFLQSLTLSASEEVDTGYDVAFFRCLYAPCLKYLWLSVGASENHGELVRQLASFRERSTVSLSSLTLSHFIVRPISGEDLISLVAVFPSISILRTTLTSGVLDTSPLMRALVYNPDHPGPLLPNLEELRLESTTVNGKDVWNLVRSYWCSNNSRLRMVDILFFTGGTDGGGPYAELEHESALHGIDLTIDLYVYDY</sequence>
<keyword evidence="2" id="KW-1185">Reference proteome</keyword>
<dbReference type="EMBL" id="JADNRY010000002">
    <property type="protein sequence ID" value="KAF9077928.1"/>
    <property type="molecule type" value="Genomic_DNA"/>
</dbReference>
<dbReference type="SUPFAM" id="SSF52047">
    <property type="entry name" value="RNI-like"/>
    <property type="match status" value="1"/>
</dbReference>
<protein>
    <submittedName>
        <fullName evidence="1">Uncharacterized protein</fullName>
    </submittedName>
</protein>
<organism evidence="1 2">
    <name type="scientific">Rhodocollybia butyracea</name>
    <dbReference type="NCBI Taxonomy" id="206335"/>
    <lineage>
        <taxon>Eukaryota</taxon>
        <taxon>Fungi</taxon>
        <taxon>Dikarya</taxon>
        <taxon>Basidiomycota</taxon>
        <taxon>Agaricomycotina</taxon>
        <taxon>Agaricomycetes</taxon>
        <taxon>Agaricomycetidae</taxon>
        <taxon>Agaricales</taxon>
        <taxon>Marasmiineae</taxon>
        <taxon>Omphalotaceae</taxon>
        <taxon>Rhodocollybia</taxon>
    </lineage>
</organism>